<evidence type="ECO:0000313" key="1">
    <source>
        <dbReference type="EMBL" id="GAA0184310.1"/>
    </source>
</evidence>
<dbReference type="Proteomes" id="UP001454036">
    <property type="component" value="Unassembled WGS sequence"/>
</dbReference>
<evidence type="ECO:0008006" key="3">
    <source>
        <dbReference type="Google" id="ProtNLM"/>
    </source>
</evidence>
<dbReference type="EMBL" id="BAABME010011798">
    <property type="protein sequence ID" value="GAA0184310.1"/>
    <property type="molecule type" value="Genomic_DNA"/>
</dbReference>
<gene>
    <name evidence="1" type="ORF">LIER_31598</name>
</gene>
<comment type="caution">
    <text evidence="1">The sequence shown here is derived from an EMBL/GenBank/DDBJ whole genome shotgun (WGS) entry which is preliminary data.</text>
</comment>
<proteinExistence type="predicted"/>
<organism evidence="1 2">
    <name type="scientific">Lithospermum erythrorhizon</name>
    <name type="common">Purple gromwell</name>
    <name type="synonym">Lithospermum officinale var. erythrorhizon</name>
    <dbReference type="NCBI Taxonomy" id="34254"/>
    <lineage>
        <taxon>Eukaryota</taxon>
        <taxon>Viridiplantae</taxon>
        <taxon>Streptophyta</taxon>
        <taxon>Embryophyta</taxon>
        <taxon>Tracheophyta</taxon>
        <taxon>Spermatophyta</taxon>
        <taxon>Magnoliopsida</taxon>
        <taxon>eudicotyledons</taxon>
        <taxon>Gunneridae</taxon>
        <taxon>Pentapetalae</taxon>
        <taxon>asterids</taxon>
        <taxon>lamiids</taxon>
        <taxon>Boraginales</taxon>
        <taxon>Boraginaceae</taxon>
        <taxon>Boraginoideae</taxon>
        <taxon>Lithospermeae</taxon>
        <taxon>Lithospermum</taxon>
    </lineage>
</organism>
<dbReference type="PANTHER" id="PTHR11439">
    <property type="entry name" value="GAG-POL-RELATED RETROTRANSPOSON"/>
    <property type="match status" value="1"/>
</dbReference>
<sequence>MLVYVEDAPPDPTAYRQIVGSLQYLTLTRPDLSFAVNKVCQYMHDPQVEHVIMVKRILRYVKATLNLGLVIIPSSDFSMQAFSDADWAGSVSNRLVYMGPNLVSWQSKKQCMPLSHVRFKFFRDKLRLVCRVSSACEGSIGTDAPP</sequence>
<dbReference type="AlphaFoldDB" id="A0AAV3RV19"/>
<name>A0AAV3RV19_LITER</name>
<dbReference type="PANTHER" id="PTHR11439:SF455">
    <property type="entry name" value="RLK (RECEPTOR-LIKE PROTEIN KINASE) 8, PUTATIVE-RELATED"/>
    <property type="match status" value="1"/>
</dbReference>
<protein>
    <recommendedName>
        <fullName evidence="3">Mitochondrial protein</fullName>
    </recommendedName>
</protein>
<keyword evidence="2" id="KW-1185">Reference proteome</keyword>
<reference evidence="1 2" key="1">
    <citation type="submission" date="2024-01" db="EMBL/GenBank/DDBJ databases">
        <title>The complete chloroplast genome sequence of Lithospermum erythrorhizon: insights into the phylogenetic relationship among Boraginaceae species and the maternal lineages of purple gromwells.</title>
        <authorList>
            <person name="Okada T."/>
            <person name="Watanabe K."/>
        </authorList>
    </citation>
    <scope>NUCLEOTIDE SEQUENCE [LARGE SCALE GENOMIC DNA]</scope>
</reference>
<accession>A0AAV3RV19</accession>
<evidence type="ECO:0000313" key="2">
    <source>
        <dbReference type="Proteomes" id="UP001454036"/>
    </source>
</evidence>